<dbReference type="GeneID" id="6997678"/>
<dbReference type="OMA" id="MYIFKIA"/>
<evidence type="ECO:0000256" key="1">
    <source>
        <dbReference type="ARBA" id="ARBA00009375"/>
    </source>
</evidence>
<dbReference type="InterPro" id="IPR020094">
    <property type="entry name" value="TruA/RsuA/RluB/E/F_N"/>
</dbReference>
<organism evidence="6 7">
    <name type="scientific">Cryptosporidium muris (strain RN66)</name>
    <dbReference type="NCBI Taxonomy" id="441375"/>
    <lineage>
        <taxon>Eukaryota</taxon>
        <taxon>Sar</taxon>
        <taxon>Alveolata</taxon>
        <taxon>Apicomplexa</taxon>
        <taxon>Conoidasida</taxon>
        <taxon>Coccidia</taxon>
        <taxon>Eucoccidiorida</taxon>
        <taxon>Eimeriorina</taxon>
        <taxon>Cryptosporidiidae</taxon>
        <taxon>Cryptosporidium</taxon>
    </lineage>
</organism>
<evidence type="ECO:0000256" key="4">
    <source>
        <dbReference type="RuleBase" id="RU003792"/>
    </source>
</evidence>
<dbReference type="PANTHER" id="PTHR11142">
    <property type="entry name" value="PSEUDOURIDYLATE SYNTHASE"/>
    <property type="match status" value="1"/>
</dbReference>
<dbReference type="GO" id="GO:0005634">
    <property type="term" value="C:nucleus"/>
    <property type="evidence" value="ECO:0007669"/>
    <property type="project" value="TreeGrafter"/>
</dbReference>
<name>B6AJ38_CRYMR</name>
<dbReference type="GO" id="GO:0031119">
    <property type="term" value="P:tRNA pseudouridine synthesis"/>
    <property type="evidence" value="ECO:0007669"/>
    <property type="project" value="TreeGrafter"/>
</dbReference>
<dbReference type="AlphaFoldDB" id="B6AJ38"/>
<reference evidence="6" key="1">
    <citation type="submission" date="2008-06" db="EMBL/GenBank/DDBJ databases">
        <authorList>
            <person name="Lorenzi H."/>
            <person name="Inman J."/>
            <person name="Miller J."/>
            <person name="Schobel S."/>
            <person name="Amedeo P."/>
            <person name="Caler E.V."/>
            <person name="da Silva J."/>
        </authorList>
    </citation>
    <scope>NUCLEOTIDE SEQUENCE [LARGE SCALE GENOMIC DNA]</scope>
    <source>
        <strain evidence="6">RN66</strain>
    </source>
</reference>
<evidence type="ECO:0000313" key="7">
    <source>
        <dbReference type="Proteomes" id="UP000001460"/>
    </source>
</evidence>
<dbReference type="Gene3D" id="3.30.70.580">
    <property type="entry name" value="Pseudouridine synthase I, catalytic domain, N-terminal subdomain"/>
    <property type="match status" value="1"/>
</dbReference>
<dbReference type="Proteomes" id="UP000001460">
    <property type="component" value="Unassembled WGS sequence"/>
</dbReference>
<dbReference type="SUPFAM" id="SSF55120">
    <property type="entry name" value="Pseudouridine synthase"/>
    <property type="match status" value="1"/>
</dbReference>
<dbReference type="HAMAP" id="MF_00171">
    <property type="entry name" value="TruA"/>
    <property type="match status" value="1"/>
</dbReference>
<dbReference type="GO" id="GO:0003723">
    <property type="term" value="F:RNA binding"/>
    <property type="evidence" value="ECO:0007669"/>
    <property type="project" value="InterPro"/>
</dbReference>
<dbReference type="GO" id="GO:0005737">
    <property type="term" value="C:cytoplasm"/>
    <property type="evidence" value="ECO:0007669"/>
    <property type="project" value="TreeGrafter"/>
</dbReference>
<keyword evidence="3 4" id="KW-0413">Isomerase</keyword>
<dbReference type="InterPro" id="IPR020095">
    <property type="entry name" value="PsdUridine_synth_TruA_C"/>
</dbReference>
<dbReference type="NCBIfam" id="TIGR00071">
    <property type="entry name" value="hisT_truA"/>
    <property type="match status" value="1"/>
</dbReference>
<dbReference type="EC" id="5.4.99.12" evidence="4"/>
<feature type="domain" description="Pseudouridine synthase I TruA alpha/beta" evidence="5">
    <location>
        <begin position="171"/>
        <end position="293"/>
    </location>
</feature>
<dbReference type="VEuPathDB" id="CryptoDB:CMU_011810"/>
<keyword evidence="7" id="KW-1185">Reference proteome</keyword>
<dbReference type="EMBL" id="DS989737">
    <property type="protein sequence ID" value="EEA08229.1"/>
    <property type="molecule type" value="Genomic_DNA"/>
</dbReference>
<evidence type="ECO:0000256" key="2">
    <source>
        <dbReference type="ARBA" id="ARBA00022694"/>
    </source>
</evidence>
<evidence type="ECO:0000256" key="3">
    <source>
        <dbReference type="ARBA" id="ARBA00023235"/>
    </source>
</evidence>
<dbReference type="Gene3D" id="3.30.70.660">
    <property type="entry name" value="Pseudouridine synthase I, catalytic domain, C-terminal subdomain"/>
    <property type="match status" value="1"/>
</dbReference>
<evidence type="ECO:0000313" key="6">
    <source>
        <dbReference type="EMBL" id="EEA08229.1"/>
    </source>
</evidence>
<dbReference type="PANTHER" id="PTHR11142:SF5">
    <property type="entry name" value="TRNA PSEUDOURIDINE(38_39) SYNTHASE"/>
    <property type="match status" value="1"/>
</dbReference>
<dbReference type="RefSeq" id="XP_002142578.1">
    <property type="nucleotide sequence ID" value="XM_002142542.1"/>
</dbReference>
<dbReference type="InterPro" id="IPR001406">
    <property type="entry name" value="PsdUridine_synth_TruA"/>
</dbReference>
<dbReference type="OrthoDB" id="25767at2759"/>
<comment type="catalytic activity">
    <reaction evidence="4">
        <text>uridine(38/39/40) in tRNA = pseudouridine(38/39/40) in tRNA</text>
        <dbReference type="Rhea" id="RHEA:22376"/>
        <dbReference type="Rhea" id="RHEA-COMP:10085"/>
        <dbReference type="Rhea" id="RHEA-COMP:10087"/>
        <dbReference type="ChEBI" id="CHEBI:65314"/>
        <dbReference type="ChEBI" id="CHEBI:65315"/>
        <dbReference type="EC" id="5.4.99.12"/>
    </reaction>
</comment>
<comment type="similarity">
    <text evidence="1 4">Belongs to the tRNA pseudouridine synthase TruA family.</text>
</comment>
<gene>
    <name evidence="6" type="ORF">CMU_011810</name>
</gene>
<protein>
    <recommendedName>
        <fullName evidence="4">tRNA pseudouridine synthase</fullName>
        <ecNumber evidence="4">5.4.99.12</ecNumber>
    </recommendedName>
</protein>
<dbReference type="GO" id="GO:1990481">
    <property type="term" value="P:mRNA pseudouridine synthesis"/>
    <property type="evidence" value="ECO:0007669"/>
    <property type="project" value="TreeGrafter"/>
</dbReference>
<evidence type="ECO:0000259" key="5">
    <source>
        <dbReference type="Pfam" id="PF01416"/>
    </source>
</evidence>
<keyword evidence="2 4" id="KW-0819">tRNA processing</keyword>
<dbReference type="Pfam" id="PF01416">
    <property type="entry name" value="PseudoU_synth_1"/>
    <property type="match status" value="1"/>
</dbReference>
<sequence>MEDIESIYNKKQKISRIDWSVVTISRFLFRISYIGTNYYGMAYQNETIPTIEREFYNACLRLKLIKNREDCDLIRCGRTDKGVHSTGNYISINLRTRDTSPYNYQEMINGVLPWDIRILGFCQVNNNFSARFDCDSRVYKYIFPIDQIQNFEHNYFPKLNINHIDQMNKSCKQFIGTHDFRVFCKMDIKNRPNQTYVRTIYDFRVEVFNNNKISSSSFDNSINDTKLGVITIIGSAFLWHQVRLMVGILFEISLGKIRSECITKLLDNYFDKDEIPFFPMASEIGLILWDCNFKEYKIPAEVNLKIFASLFSEIAKMKFRTSLYNFMINNIE</sequence>
<dbReference type="STRING" id="441375.B6AJ38"/>
<dbReference type="InterPro" id="IPR020097">
    <property type="entry name" value="PsdUridine_synth_TruA_a/b_dom"/>
</dbReference>
<dbReference type="InterPro" id="IPR020103">
    <property type="entry name" value="PsdUridine_synth_cat_dom_sf"/>
</dbReference>
<dbReference type="GO" id="GO:0160147">
    <property type="term" value="F:tRNA pseudouridine(38-40) synthase activity"/>
    <property type="evidence" value="ECO:0007669"/>
    <property type="project" value="UniProtKB-EC"/>
</dbReference>
<proteinExistence type="inferred from homology"/>
<accession>B6AJ38</accession>
<dbReference type="eggNOG" id="KOG2554">
    <property type="taxonomic scope" value="Eukaryota"/>
</dbReference>